<evidence type="ECO:0000256" key="8">
    <source>
        <dbReference type="SAM" id="Phobius"/>
    </source>
</evidence>
<dbReference type="Pfam" id="PF04093">
    <property type="entry name" value="MreD"/>
    <property type="match status" value="1"/>
</dbReference>
<keyword evidence="4 8" id="KW-0812">Transmembrane</keyword>
<dbReference type="GO" id="GO:0005886">
    <property type="term" value="C:plasma membrane"/>
    <property type="evidence" value="ECO:0007669"/>
    <property type="project" value="UniProtKB-SubCell"/>
</dbReference>
<accession>A0A938XBK4</accession>
<gene>
    <name evidence="9" type="primary">mreD</name>
    <name evidence="9" type="ORF">H6A20_10190</name>
</gene>
<sequence length="172" mass="19509">MKRKVITACFIIVCFLLQSTVFSVLQFASIRPNLMIILTSAFGFMRGRKTGMAVGFASGLLMDVCWGGVLGFYTLIFTVIGYLNGSFKRLFFDEDIKLPLGLIAGSELAYGLTVYVCFFMMRGDFRFGHYLIHVVMPELVYTILVTIILYQVILHINRKLEAEEQRSASRFV</sequence>
<feature type="transmembrane region" description="Helical" evidence="8">
    <location>
        <begin position="100"/>
        <end position="121"/>
    </location>
</feature>
<keyword evidence="6 8" id="KW-1133">Transmembrane helix</keyword>
<feature type="transmembrane region" description="Helical" evidence="8">
    <location>
        <begin position="52"/>
        <end position="80"/>
    </location>
</feature>
<reference evidence="9" key="2">
    <citation type="journal article" date="2021" name="Sci. Rep.">
        <title>The distribution of antibiotic resistance genes in chicken gut microbiota commensals.</title>
        <authorList>
            <person name="Juricova H."/>
            <person name="Matiasovicova J."/>
            <person name="Kubasova T."/>
            <person name="Cejkova D."/>
            <person name="Rychlik I."/>
        </authorList>
    </citation>
    <scope>NUCLEOTIDE SEQUENCE</scope>
    <source>
        <strain evidence="9">An582</strain>
    </source>
</reference>
<keyword evidence="7 8" id="KW-0472">Membrane</keyword>
<dbReference type="AlphaFoldDB" id="A0A938XBK4"/>
<feature type="transmembrane region" description="Helical" evidence="8">
    <location>
        <begin position="127"/>
        <end position="150"/>
    </location>
</feature>
<evidence type="ECO:0000256" key="3">
    <source>
        <dbReference type="ARBA" id="ARBA00022475"/>
    </source>
</evidence>
<dbReference type="GO" id="GO:0008360">
    <property type="term" value="P:regulation of cell shape"/>
    <property type="evidence" value="ECO:0007669"/>
    <property type="project" value="UniProtKB-KW"/>
</dbReference>
<dbReference type="EMBL" id="JACJKS010000016">
    <property type="protein sequence ID" value="MBM6949020.1"/>
    <property type="molecule type" value="Genomic_DNA"/>
</dbReference>
<comment type="caution">
    <text evidence="9">The sequence shown here is derived from an EMBL/GenBank/DDBJ whole genome shotgun (WGS) entry which is preliminary data.</text>
</comment>
<reference evidence="9" key="1">
    <citation type="submission" date="2020-08" db="EMBL/GenBank/DDBJ databases">
        <authorList>
            <person name="Cejkova D."/>
            <person name="Kubasova T."/>
            <person name="Jahodarova E."/>
            <person name="Rychlik I."/>
        </authorList>
    </citation>
    <scope>NUCLEOTIDE SEQUENCE</scope>
    <source>
        <strain evidence="9">An582</strain>
    </source>
</reference>
<dbReference type="Proteomes" id="UP000705508">
    <property type="component" value="Unassembled WGS sequence"/>
</dbReference>
<dbReference type="Gene3D" id="1.10.1760.20">
    <property type="match status" value="1"/>
</dbReference>
<evidence type="ECO:0000256" key="6">
    <source>
        <dbReference type="ARBA" id="ARBA00022989"/>
    </source>
</evidence>
<evidence type="ECO:0000256" key="5">
    <source>
        <dbReference type="ARBA" id="ARBA00022960"/>
    </source>
</evidence>
<keyword evidence="3" id="KW-1003">Cell membrane</keyword>
<dbReference type="InterPro" id="IPR007227">
    <property type="entry name" value="Cell_shape_determining_MreD"/>
</dbReference>
<evidence type="ECO:0000313" key="10">
    <source>
        <dbReference type="Proteomes" id="UP000705508"/>
    </source>
</evidence>
<dbReference type="NCBIfam" id="TIGR03426">
    <property type="entry name" value="shape_MreD"/>
    <property type="match status" value="1"/>
</dbReference>
<evidence type="ECO:0000256" key="2">
    <source>
        <dbReference type="ARBA" id="ARBA00007776"/>
    </source>
</evidence>
<dbReference type="RefSeq" id="WP_204907022.1">
    <property type="nucleotide sequence ID" value="NZ_JACJKS010000016.1"/>
</dbReference>
<protein>
    <submittedName>
        <fullName evidence="9">Rod shape-determining protein MreD</fullName>
    </submittedName>
</protein>
<comment type="similarity">
    <text evidence="2">Belongs to the MreD family.</text>
</comment>
<evidence type="ECO:0000313" key="9">
    <source>
        <dbReference type="EMBL" id="MBM6949020.1"/>
    </source>
</evidence>
<keyword evidence="5" id="KW-0133">Cell shape</keyword>
<evidence type="ECO:0000256" key="7">
    <source>
        <dbReference type="ARBA" id="ARBA00023136"/>
    </source>
</evidence>
<evidence type="ECO:0000256" key="4">
    <source>
        <dbReference type="ARBA" id="ARBA00022692"/>
    </source>
</evidence>
<proteinExistence type="inferred from homology"/>
<name>A0A938XBK4_9CLOT</name>
<evidence type="ECO:0000256" key="1">
    <source>
        <dbReference type="ARBA" id="ARBA00004651"/>
    </source>
</evidence>
<comment type="subcellular location">
    <subcellularLocation>
        <location evidence="1">Cell membrane</location>
        <topology evidence="1">Multi-pass membrane protein</topology>
    </subcellularLocation>
</comment>
<organism evidence="9 10">
    <name type="scientific">Mordavella massiliensis</name>
    <dbReference type="NCBI Taxonomy" id="1871024"/>
    <lineage>
        <taxon>Bacteria</taxon>
        <taxon>Bacillati</taxon>
        <taxon>Bacillota</taxon>
        <taxon>Clostridia</taxon>
        <taxon>Eubacteriales</taxon>
        <taxon>Clostridiaceae</taxon>
        <taxon>Mordavella</taxon>
    </lineage>
</organism>